<reference evidence="1" key="1">
    <citation type="submission" date="2015-12" db="EMBL/GenBank/DDBJ databases">
        <title>Gene expression during late stages of embryo sac development: a critical building block for successful pollen-pistil interactions.</title>
        <authorList>
            <person name="Liu Y."/>
            <person name="Joly V."/>
            <person name="Sabar M."/>
            <person name="Matton D.P."/>
        </authorList>
    </citation>
    <scope>NUCLEOTIDE SEQUENCE</scope>
</reference>
<dbReference type="AlphaFoldDB" id="A0A0V0HIB4"/>
<proteinExistence type="predicted"/>
<name>A0A0V0HIB4_SOLCH</name>
<accession>A0A0V0HIB4</accession>
<dbReference type="EMBL" id="GEDG01019139">
    <property type="protein sequence ID" value="JAP20193.1"/>
    <property type="molecule type" value="Transcribed_RNA"/>
</dbReference>
<evidence type="ECO:0000313" key="1">
    <source>
        <dbReference type="EMBL" id="JAP20193.1"/>
    </source>
</evidence>
<organism evidence="1">
    <name type="scientific">Solanum chacoense</name>
    <name type="common">Chaco potato</name>
    <dbReference type="NCBI Taxonomy" id="4108"/>
    <lineage>
        <taxon>Eukaryota</taxon>
        <taxon>Viridiplantae</taxon>
        <taxon>Streptophyta</taxon>
        <taxon>Embryophyta</taxon>
        <taxon>Tracheophyta</taxon>
        <taxon>Spermatophyta</taxon>
        <taxon>Magnoliopsida</taxon>
        <taxon>eudicotyledons</taxon>
        <taxon>Gunneridae</taxon>
        <taxon>Pentapetalae</taxon>
        <taxon>asterids</taxon>
        <taxon>lamiids</taxon>
        <taxon>Solanales</taxon>
        <taxon>Solanaceae</taxon>
        <taxon>Solanoideae</taxon>
        <taxon>Solaneae</taxon>
        <taxon>Solanum</taxon>
    </lineage>
</organism>
<sequence length="71" mass="8173">MKFEIQTLLDIGNKPQYLLALNSLANLPDLKIHFVFFKASSTSNVWINRQTQEKEIKKQPKGILNLKTSID</sequence>
<protein>
    <submittedName>
        <fullName evidence="1">Putative ovule protein</fullName>
    </submittedName>
</protein>